<dbReference type="GO" id="GO:0005737">
    <property type="term" value="C:cytoplasm"/>
    <property type="evidence" value="ECO:0007669"/>
    <property type="project" value="UniProtKB-SubCell"/>
</dbReference>
<dbReference type="PANTHER" id="PTHR43429">
    <property type="entry name" value="PYRIDINE NUCLEOTIDE-DISULFIDE OXIDOREDUCTASE DOMAIN-CONTAINING"/>
    <property type="match status" value="1"/>
</dbReference>
<dbReference type="NCBIfam" id="NF003437">
    <property type="entry name" value="PRK04965.1"/>
    <property type="match status" value="1"/>
</dbReference>
<dbReference type="InterPro" id="IPR023753">
    <property type="entry name" value="FAD/NAD-binding_dom"/>
</dbReference>
<comment type="cofactor">
    <cofactor evidence="1">
        <name>FAD</name>
        <dbReference type="ChEBI" id="CHEBI:57692"/>
    </cofactor>
</comment>
<evidence type="ECO:0000256" key="1">
    <source>
        <dbReference type="ARBA" id="ARBA00001974"/>
    </source>
</evidence>
<comment type="subcellular location">
    <subcellularLocation>
        <location evidence="2">Cytoplasm</location>
    </subcellularLocation>
</comment>
<keyword evidence="7 11" id="KW-0560">Oxidoreductase</keyword>
<dbReference type="OrthoDB" id="9808980at2"/>
<evidence type="ECO:0000256" key="6">
    <source>
        <dbReference type="ARBA" id="ARBA00022827"/>
    </source>
</evidence>
<evidence type="ECO:0000256" key="4">
    <source>
        <dbReference type="ARBA" id="ARBA00022490"/>
    </source>
</evidence>
<dbReference type="GeneID" id="93392663"/>
<dbReference type="InterPro" id="IPR041364">
    <property type="entry name" value="Rbx-bd"/>
</dbReference>
<dbReference type="Pfam" id="PF07992">
    <property type="entry name" value="Pyr_redox_2"/>
    <property type="match status" value="1"/>
</dbReference>
<dbReference type="Gene3D" id="3.50.50.60">
    <property type="entry name" value="FAD/NAD(P)-binding domain"/>
    <property type="match status" value="2"/>
</dbReference>
<evidence type="ECO:0000256" key="3">
    <source>
        <dbReference type="ARBA" id="ARBA00006442"/>
    </source>
</evidence>
<dbReference type="Proteomes" id="UP000254331">
    <property type="component" value="Unassembled WGS sequence"/>
</dbReference>
<dbReference type="Gene3D" id="3.30.390.120">
    <property type="match status" value="1"/>
</dbReference>
<dbReference type="InterPro" id="IPR036188">
    <property type="entry name" value="FAD/NAD-bd_sf"/>
</dbReference>
<dbReference type="EC" id="1.18.1.-" evidence="11"/>
<proteinExistence type="inferred from homology"/>
<dbReference type="InterPro" id="IPR050260">
    <property type="entry name" value="FAD-bd_OxRdtase"/>
</dbReference>
<evidence type="ECO:0000256" key="2">
    <source>
        <dbReference type="ARBA" id="ARBA00004496"/>
    </source>
</evidence>
<gene>
    <name evidence="11" type="primary">nirB_1</name>
    <name evidence="11" type="ORF">NCTC10376_02004</name>
</gene>
<evidence type="ECO:0000313" key="12">
    <source>
        <dbReference type="Proteomes" id="UP000254331"/>
    </source>
</evidence>
<protein>
    <submittedName>
        <fullName evidence="11">Nitrite reductase [NAD(P)H] large subunit</fullName>
        <ecNumber evidence="11">1.18.1.-</ecNumber>
    </submittedName>
</protein>
<evidence type="ECO:0000313" key="11">
    <source>
        <dbReference type="EMBL" id="SUC16114.1"/>
    </source>
</evidence>
<feature type="domain" description="FAD/NAD(P)-binding" evidence="9">
    <location>
        <begin position="10"/>
        <end position="281"/>
    </location>
</feature>
<dbReference type="PANTHER" id="PTHR43429:SF3">
    <property type="entry name" value="NITRITE REDUCTASE [NAD(P)H]"/>
    <property type="match status" value="1"/>
</dbReference>
<dbReference type="PRINTS" id="PR00368">
    <property type="entry name" value="FADPNR"/>
</dbReference>
<feature type="domain" description="Rubredoxin binding" evidence="10">
    <location>
        <begin position="313"/>
        <end position="382"/>
    </location>
</feature>
<evidence type="ECO:0000256" key="8">
    <source>
        <dbReference type="ARBA" id="ARBA00023027"/>
    </source>
</evidence>
<dbReference type="EMBL" id="UGTW01000001">
    <property type="protein sequence ID" value="SUC16114.1"/>
    <property type="molecule type" value="Genomic_DNA"/>
</dbReference>
<evidence type="ECO:0000256" key="5">
    <source>
        <dbReference type="ARBA" id="ARBA00022630"/>
    </source>
</evidence>
<sequence>MSTGLLNNGIVIIGAGFAARQLVKNIRKFNADIPITLIASDSIDEYNKPDLSHVISQAQCANDLTKQTAQEFAQQYQLAIYPYTQIVDINTDEKRIQSAQGEQWYYDKLVLATGAKTYCPAISGHELMFTLNSQQEYQTYETQIRQAKRVLILGAGLIGTELAMDFSRAGKEVILADISGQLLSSLIPSDLSGRLQSSLTKIGVRLMLKSPLQSLTQTDNGILATFNQHHQLTVDCVIAATGLTPNIELAHLAGLHTDRGIVVNEYLQSSNSNIYALGDCAQINGNLLPFLQPIQLSAMHLAKSLVGENNTPLNLPPMIIRVKTPLMPLHLAGETARNDLTWNINTTQSGVIAKGFDDNNVLRAFVVTEEQVKEAFALLRALSA</sequence>
<accession>A0A379F908</accession>
<dbReference type="Pfam" id="PF18113">
    <property type="entry name" value="Rbx_binding"/>
    <property type="match status" value="1"/>
</dbReference>
<reference evidence="11 12" key="1">
    <citation type="submission" date="2018-06" db="EMBL/GenBank/DDBJ databases">
        <authorList>
            <consortium name="Pathogen Informatics"/>
            <person name="Doyle S."/>
        </authorList>
    </citation>
    <scope>NUCLEOTIDE SEQUENCE [LARGE SCALE GENOMIC DNA]</scope>
    <source>
        <strain evidence="11 12">NCTC10376</strain>
    </source>
</reference>
<name>A0A379F908_PROVU</name>
<keyword evidence="5" id="KW-0285">Flavoprotein</keyword>
<dbReference type="RefSeq" id="WP_036933663.1">
    <property type="nucleotide sequence ID" value="NZ_CABMNT010000004.1"/>
</dbReference>
<organism evidence="11 12">
    <name type="scientific">Proteus vulgaris</name>
    <dbReference type="NCBI Taxonomy" id="585"/>
    <lineage>
        <taxon>Bacteria</taxon>
        <taxon>Pseudomonadati</taxon>
        <taxon>Pseudomonadota</taxon>
        <taxon>Gammaproteobacteria</taxon>
        <taxon>Enterobacterales</taxon>
        <taxon>Morganellaceae</taxon>
        <taxon>Proteus</taxon>
    </lineage>
</organism>
<evidence type="ECO:0000259" key="9">
    <source>
        <dbReference type="Pfam" id="PF07992"/>
    </source>
</evidence>
<keyword evidence="6" id="KW-0274">FAD</keyword>
<comment type="similarity">
    <text evidence="3">Belongs to the FAD-dependent oxidoreductase family.</text>
</comment>
<evidence type="ECO:0000256" key="7">
    <source>
        <dbReference type="ARBA" id="ARBA00023002"/>
    </source>
</evidence>
<keyword evidence="4" id="KW-0963">Cytoplasm</keyword>
<dbReference type="AlphaFoldDB" id="A0A379F908"/>
<evidence type="ECO:0000259" key="10">
    <source>
        <dbReference type="Pfam" id="PF18113"/>
    </source>
</evidence>
<keyword evidence="8" id="KW-0520">NAD</keyword>
<dbReference type="GO" id="GO:0016491">
    <property type="term" value="F:oxidoreductase activity"/>
    <property type="evidence" value="ECO:0007669"/>
    <property type="project" value="UniProtKB-KW"/>
</dbReference>
<dbReference type="PRINTS" id="PR00411">
    <property type="entry name" value="PNDRDTASEI"/>
</dbReference>
<dbReference type="SUPFAM" id="SSF51905">
    <property type="entry name" value="FAD/NAD(P)-binding domain"/>
    <property type="match status" value="1"/>
</dbReference>